<dbReference type="EMBL" id="CP036262">
    <property type="protein sequence ID" value="QDS92872.1"/>
    <property type="molecule type" value="Genomic_DNA"/>
</dbReference>
<sequence length="380" mass="42583" precursor="true">MKKSLFACVCLILVCAVLYAITAKNYPAESVVTAGTLRVQTQTCNECHSEIAEKFQSAPHSRTLRPGTDPTVQSRFVDTETEIDGRTFRFFQRDKELWFAADDLDYARRVDWVFGSGEHAMTPVSLDKDPDGIDRLTQLHLSWYSDNQIHLTPGSDRIRTTPLRLGRTENADETERCFGCHVSWLPQREVTGPDGFGHGGIDFENMVPNLDCSRCHSGAAAHAASDGSEPLDFSWADLTALESINRCGECHRRADEMTEEELTPQHSHLVRFAPVGLALSPCFLESNSAEGQKHYPRFDCISCHDPHLPTRSDPESFNVTCRECHTPHEPQLGQDEDSLSPRIPCSEQPLSSSCIDCHMPKKAAGEGLEFTDHWIRRSHE</sequence>
<feature type="signal peptide" evidence="1">
    <location>
        <begin position="1"/>
        <end position="20"/>
    </location>
</feature>
<keyword evidence="3" id="KW-1185">Reference proteome</keyword>
<protein>
    <submittedName>
        <fullName evidence="2">Cytochrome c-552</fullName>
        <ecNumber evidence="2">1.7.2.2</ecNumber>
    </submittedName>
</protein>
<dbReference type="GO" id="GO:0042279">
    <property type="term" value="F:nitrite reductase (cytochrome, ammonia-forming) activity"/>
    <property type="evidence" value="ECO:0007669"/>
    <property type="project" value="UniProtKB-EC"/>
</dbReference>
<evidence type="ECO:0000313" key="3">
    <source>
        <dbReference type="Proteomes" id="UP000320672"/>
    </source>
</evidence>
<dbReference type="RefSeq" id="WP_145351059.1">
    <property type="nucleotide sequence ID" value="NZ_CP036262.1"/>
</dbReference>
<evidence type="ECO:0000256" key="1">
    <source>
        <dbReference type="SAM" id="SignalP"/>
    </source>
</evidence>
<feature type="chain" id="PRO_5022210965" evidence="1">
    <location>
        <begin position="21"/>
        <end position="380"/>
    </location>
</feature>
<dbReference type="Proteomes" id="UP000320672">
    <property type="component" value="Chromosome"/>
</dbReference>
<dbReference type="OrthoDB" id="234670at2"/>
<organism evidence="2 3">
    <name type="scientific">Roseimaritima multifibrata</name>
    <dbReference type="NCBI Taxonomy" id="1930274"/>
    <lineage>
        <taxon>Bacteria</taxon>
        <taxon>Pseudomonadati</taxon>
        <taxon>Planctomycetota</taxon>
        <taxon>Planctomycetia</taxon>
        <taxon>Pirellulales</taxon>
        <taxon>Pirellulaceae</taxon>
        <taxon>Roseimaritima</taxon>
    </lineage>
</organism>
<gene>
    <name evidence="2" type="primary">nrfA_1</name>
    <name evidence="2" type="ORF">FF011L_16260</name>
</gene>
<dbReference type="AlphaFoldDB" id="A0A517MDB4"/>
<dbReference type="KEGG" id="rml:FF011L_16260"/>
<dbReference type="SUPFAM" id="SSF48695">
    <property type="entry name" value="Multiheme cytochromes"/>
    <property type="match status" value="1"/>
</dbReference>
<dbReference type="Gene3D" id="1.10.1130.10">
    <property type="entry name" value="Flavocytochrome C3, Chain A"/>
    <property type="match status" value="2"/>
</dbReference>
<dbReference type="EC" id="1.7.2.2" evidence="2"/>
<reference evidence="2 3" key="1">
    <citation type="submission" date="2019-02" db="EMBL/GenBank/DDBJ databases">
        <title>Deep-cultivation of Planctomycetes and their phenomic and genomic characterization uncovers novel biology.</title>
        <authorList>
            <person name="Wiegand S."/>
            <person name="Jogler M."/>
            <person name="Boedeker C."/>
            <person name="Pinto D."/>
            <person name="Vollmers J."/>
            <person name="Rivas-Marin E."/>
            <person name="Kohn T."/>
            <person name="Peeters S.H."/>
            <person name="Heuer A."/>
            <person name="Rast P."/>
            <person name="Oberbeckmann S."/>
            <person name="Bunk B."/>
            <person name="Jeske O."/>
            <person name="Meyerdierks A."/>
            <person name="Storesund J.E."/>
            <person name="Kallscheuer N."/>
            <person name="Luecker S."/>
            <person name="Lage O.M."/>
            <person name="Pohl T."/>
            <person name="Merkel B.J."/>
            <person name="Hornburger P."/>
            <person name="Mueller R.-W."/>
            <person name="Bruemmer F."/>
            <person name="Labrenz M."/>
            <person name="Spormann A.M."/>
            <person name="Op den Camp H."/>
            <person name="Overmann J."/>
            <person name="Amann R."/>
            <person name="Jetten M.S.M."/>
            <person name="Mascher T."/>
            <person name="Medema M.H."/>
            <person name="Devos D.P."/>
            <person name="Kaster A.-K."/>
            <person name="Ovreas L."/>
            <person name="Rohde M."/>
            <person name="Galperin M.Y."/>
            <person name="Jogler C."/>
        </authorList>
    </citation>
    <scope>NUCLEOTIDE SEQUENCE [LARGE SCALE GENOMIC DNA]</scope>
    <source>
        <strain evidence="2 3">FF011L</strain>
    </source>
</reference>
<keyword evidence="1" id="KW-0732">Signal</keyword>
<dbReference type="InterPro" id="IPR036280">
    <property type="entry name" value="Multihaem_cyt_sf"/>
</dbReference>
<keyword evidence="2" id="KW-0560">Oxidoreductase</keyword>
<accession>A0A517MDB4</accession>
<proteinExistence type="predicted"/>
<name>A0A517MDB4_9BACT</name>
<evidence type="ECO:0000313" key="2">
    <source>
        <dbReference type="EMBL" id="QDS92872.1"/>
    </source>
</evidence>